<dbReference type="Proteomes" id="UP000273083">
    <property type="component" value="Unassembled WGS sequence"/>
</dbReference>
<evidence type="ECO:0000256" key="9">
    <source>
        <dbReference type="RuleBase" id="RU361169"/>
    </source>
</evidence>
<evidence type="ECO:0000256" key="6">
    <source>
        <dbReference type="ARBA" id="ARBA00023295"/>
    </source>
</evidence>
<keyword evidence="4" id="KW-0325">Glycoprotein</keyword>
<dbReference type="OrthoDB" id="9795222at2"/>
<evidence type="ECO:0000256" key="10">
    <source>
        <dbReference type="SAM" id="Phobius"/>
    </source>
</evidence>
<evidence type="ECO:0000256" key="2">
    <source>
        <dbReference type="ARBA" id="ARBA00022737"/>
    </source>
</evidence>
<organism evidence="11 12">
    <name type="scientific">Mobilisporobacter senegalensis</name>
    <dbReference type="NCBI Taxonomy" id="1329262"/>
    <lineage>
        <taxon>Bacteria</taxon>
        <taxon>Bacillati</taxon>
        <taxon>Bacillota</taxon>
        <taxon>Clostridia</taxon>
        <taxon>Lachnospirales</taxon>
        <taxon>Lachnospiraceae</taxon>
        <taxon>Mobilisporobacter</taxon>
    </lineage>
</organism>
<evidence type="ECO:0000256" key="7">
    <source>
        <dbReference type="ARBA" id="ARBA00023326"/>
    </source>
</evidence>
<dbReference type="InterPro" id="IPR011050">
    <property type="entry name" value="Pectin_lyase_fold/virulence"/>
</dbReference>
<feature type="transmembrane region" description="Helical" evidence="10">
    <location>
        <begin position="7"/>
        <end position="28"/>
    </location>
</feature>
<dbReference type="GO" id="GO:0004650">
    <property type="term" value="F:polygalacturonase activity"/>
    <property type="evidence" value="ECO:0007669"/>
    <property type="project" value="InterPro"/>
</dbReference>
<dbReference type="RefSeq" id="WP_123607911.1">
    <property type="nucleotide sequence ID" value="NZ_RJVG01000001.1"/>
</dbReference>
<dbReference type="AlphaFoldDB" id="A0A3N1XZ10"/>
<protein>
    <submittedName>
        <fullName evidence="11">Glycosyl hydrolase family 28</fullName>
    </submittedName>
</protein>
<keyword evidence="6 9" id="KW-0326">Glycosidase</keyword>
<dbReference type="GO" id="GO:0000272">
    <property type="term" value="P:polysaccharide catabolic process"/>
    <property type="evidence" value="ECO:0007669"/>
    <property type="project" value="UniProtKB-KW"/>
</dbReference>
<evidence type="ECO:0000256" key="3">
    <source>
        <dbReference type="ARBA" id="ARBA00022801"/>
    </source>
</evidence>
<comment type="similarity">
    <text evidence="1 9">Belongs to the glycosyl hydrolase 28 family.</text>
</comment>
<keyword evidence="7" id="KW-0624">Polysaccharide degradation</keyword>
<evidence type="ECO:0000313" key="12">
    <source>
        <dbReference type="Proteomes" id="UP000273083"/>
    </source>
</evidence>
<sequence length="519" mass="57731">MGDKGKTVIINTGLILLFIMTFIMGAILKNKIDTRAVFAKVKDSKIVLYEGPKSLKDAAKEDLLATSEKQRDFSLMHCIDTLVSVNGHELYVYDTNVNHTYQWVSNYLPPISRTPVTYFDFEGTVFVEVKVPDMRLDSVQISPKEYGIEPEIDKDNHTVTFLISNPDSYTVVFNNSVERAVHIFANPIEKNPPKDGDEGVIFIGPGEWKIENIALEDNQTLYIAGGAVVHGTIQGNYVQNVKVKGRGIVDGSLFAGWQGKEAHIPINFVGCKNIEVEDLLFLNSNAWTFNSFESKEAKISNIKIISPRPNGDGITLQSCENFLVQNSFVRSWDDSLVVKNYGANTDNITFKNMQVWTDLAQSMEVGYETNKGKKEDARISRVAFEDVTVLYNFHKPVISIHNADDALVEEISFKNITVENAFMGSGDAGENNQLIDLGIINNSNWSTTKERGQIRNITIDGVNVLSGDFPPSKIAGFDKLHTIENVMIKNLNILGKSIKDANDGKFVIDGATTKNITIE</sequence>
<dbReference type="SUPFAM" id="SSF51126">
    <property type="entry name" value="Pectin lyase-like"/>
    <property type="match status" value="1"/>
</dbReference>
<name>A0A3N1XZ10_9FIRM</name>
<dbReference type="PANTHER" id="PTHR31736:SF9">
    <property type="entry name" value="ENDO-XYLOGALACTURONAN HYDROLASE A-RELATED"/>
    <property type="match status" value="1"/>
</dbReference>
<keyword evidence="10" id="KW-1133">Transmembrane helix</keyword>
<evidence type="ECO:0000256" key="8">
    <source>
        <dbReference type="ARBA" id="ARBA00037278"/>
    </source>
</evidence>
<evidence type="ECO:0000256" key="4">
    <source>
        <dbReference type="ARBA" id="ARBA00023180"/>
    </source>
</evidence>
<dbReference type="InterPro" id="IPR000743">
    <property type="entry name" value="Glyco_hydro_28"/>
</dbReference>
<dbReference type="Pfam" id="PF00295">
    <property type="entry name" value="Glyco_hydro_28"/>
    <property type="match status" value="1"/>
</dbReference>
<reference evidence="11 12" key="1">
    <citation type="submission" date="2018-11" db="EMBL/GenBank/DDBJ databases">
        <title>Genomic Encyclopedia of Type Strains, Phase IV (KMG-IV): sequencing the most valuable type-strain genomes for metagenomic binning, comparative biology and taxonomic classification.</title>
        <authorList>
            <person name="Goeker M."/>
        </authorList>
    </citation>
    <scope>NUCLEOTIDE SEQUENCE [LARGE SCALE GENOMIC DNA]</scope>
    <source>
        <strain evidence="11 12">DSM 26537</strain>
    </source>
</reference>
<comment type="function">
    <text evidence="8">Pectinolytic enzyme involved in the degradation of xylogalacturonan (xga), a galacturonan backbone heavily substituted with xylose, and which is one important component of the hairy regions of pectin. Activity requires a galacturonic acid backbone substituted with xylose.</text>
</comment>
<dbReference type="InterPro" id="IPR012334">
    <property type="entry name" value="Pectin_lyas_fold"/>
</dbReference>
<evidence type="ECO:0000256" key="5">
    <source>
        <dbReference type="ARBA" id="ARBA00023277"/>
    </source>
</evidence>
<dbReference type="EMBL" id="RJVG01000001">
    <property type="protein sequence ID" value="ROR31824.1"/>
    <property type="molecule type" value="Genomic_DNA"/>
</dbReference>
<keyword evidence="10" id="KW-0812">Transmembrane</keyword>
<keyword evidence="10" id="KW-0472">Membrane</keyword>
<keyword evidence="5" id="KW-0119">Carbohydrate metabolism</keyword>
<evidence type="ECO:0000313" key="11">
    <source>
        <dbReference type="EMBL" id="ROR31824.1"/>
    </source>
</evidence>
<comment type="caution">
    <text evidence="11">The sequence shown here is derived from an EMBL/GenBank/DDBJ whole genome shotgun (WGS) entry which is preliminary data.</text>
</comment>
<dbReference type="PANTHER" id="PTHR31736">
    <property type="match status" value="1"/>
</dbReference>
<keyword evidence="3 9" id="KW-0378">Hydrolase</keyword>
<proteinExistence type="inferred from homology"/>
<evidence type="ECO:0000256" key="1">
    <source>
        <dbReference type="ARBA" id="ARBA00008834"/>
    </source>
</evidence>
<gene>
    <name evidence="11" type="ORF">EDD66_101443</name>
</gene>
<accession>A0A3N1XZ10</accession>
<keyword evidence="2" id="KW-0677">Repeat</keyword>
<dbReference type="Gene3D" id="2.160.20.10">
    <property type="entry name" value="Single-stranded right-handed beta-helix, Pectin lyase-like"/>
    <property type="match status" value="1"/>
</dbReference>
<keyword evidence="12" id="KW-1185">Reference proteome</keyword>